<feature type="region of interest" description="Disordered" evidence="8">
    <location>
        <begin position="177"/>
        <end position="196"/>
    </location>
</feature>
<keyword evidence="5" id="KW-0949">S-adenosyl-L-methionine</keyword>
<dbReference type="Pfam" id="PF00856">
    <property type="entry name" value="SET"/>
    <property type="match status" value="1"/>
</dbReference>
<evidence type="ECO:0000313" key="11">
    <source>
        <dbReference type="WBParaSite" id="GPLIN_001062000"/>
    </source>
</evidence>
<dbReference type="Proteomes" id="UP000050741">
    <property type="component" value="Unassembled WGS sequence"/>
</dbReference>
<evidence type="ECO:0000256" key="1">
    <source>
        <dbReference type="ARBA" id="ARBA00004286"/>
    </source>
</evidence>
<dbReference type="GO" id="GO:0032259">
    <property type="term" value="P:methylation"/>
    <property type="evidence" value="ECO:0007669"/>
    <property type="project" value="UniProtKB-KW"/>
</dbReference>
<organism evidence="10 11">
    <name type="scientific">Globodera pallida</name>
    <name type="common">Potato cyst nematode worm</name>
    <name type="synonym">Heterodera pallida</name>
    <dbReference type="NCBI Taxonomy" id="36090"/>
    <lineage>
        <taxon>Eukaryota</taxon>
        <taxon>Metazoa</taxon>
        <taxon>Ecdysozoa</taxon>
        <taxon>Nematoda</taxon>
        <taxon>Chromadorea</taxon>
        <taxon>Rhabditida</taxon>
        <taxon>Tylenchina</taxon>
        <taxon>Tylenchomorpha</taxon>
        <taxon>Tylenchoidea</taxon>
        <taxon>Heteroderidae</taxon>
        <taxon>Heteroderinae</taxon>
        <taxon>Globodera</taxon>
    </lineage>
</organism>
<evidence type="ECO:0000256" key="4">
    <source>
        <dbReference type="ARBA" id="ARBA00022679"/>
    </source>
</evidence>
<keyword evidence="4" id="KW-0808">Transferase</keyword>
<accession>A0A183CCL9</accession>
<evidence type="ECO:0000256" key="7">
    <source>
        <dbReference type="ARBA" id="ARBA00022833"/>
    </source>
</evidence>
<evidence type="ECO:0000256" key="6">
    <source>
        <dbReference type="ARBA" id="ARBA00022723"/>
    </source>
</evidence>
<comment type="subcellular location">
    <subcellularLocation>
        <location evidence="1">Chromosome</location>
    </subcellularLocation>
</comment>
<evidence type="ECO:0000256" key="8">
    <source>
        <dbReference type="SAM" id="MobiDB-lite"/>
    </source>
</evidence>
<dbReference type="Gene3D" id="2.170.270.10">
    <property type="entry name" value="SET domain"/>
    <property type="match status" value="1"/>
</dbReference>
<dbReference type="InterPro" id="IPR050973">
    <property type="entry name" value="H3K9_Histone-Lys_N-MTase"/>
</dbReference>
<keyword evidence="2" id="KW-0158">Chromosome</keyword>
<protein>
    <submittedName>
        <fullName evidence="11">SET domain-containing protein</fullName>
    </submittedName>
</protein>
<evidence type="ECO:0000256" key="2">
    <source>
        <dbReference type="ARBA" id="ARBA00022454"/>
    </source>
</evidence>
<dbReference type="SUPFAM" id="SSF82199">
    <property type="entry name" value="SET domain"/>
    <property type="match status" value="1"/>
</dbReference>
<name>A0A183CCL9_GLOPA</name>
<reference evidence="10" key="1">
    <citation type="submission" date="2013-12" db="EMBL/GenBank/DDBJ databases">
        <authorList>
            <person name="Aslett M."/>
        </authorList>
    </citation>
    <scope>NUCLEOTIDE SEQUENCE [LARGE SCALE GENOMIC DNA]</scope>
    <source>
        <strain evidence="10">Lindley</strain>
    </source>
</reference>
<reference evidence="11" key="3">
    <citation type="submission" date="2016-06" db="UniProtKB">
        <authorList>
            <consortium name="WormBaseParasite"/>
        </authorList>
    </citation>
    <scope>IDENTIFICATION</scope>
</reference>
<dbReference type="InterPro" id="IPR046341">
    <property type="entry name" value="SET_dom_sf"/>
</dbReference>
<dbReference type="InterPro" id="IPR001214">
    <property type="entry name" value="SET_dom"/>
</dbReference>
<keyword evidence="3" id="KW-0489">Methyltransferase</keyword>
<dbReference type="PANTHER" id="PTHR46223:SF3">
    <property type="entry name" value="HISTONE-LYSINE N-METHYLTRANSFERASE SET-23"/>
    <property type="match status" value="1"/>
</dbReference>
<dbReference type="GO" id="GO:0046872">
    <property type="term" value="F:metal ion binding"/>
    <property type="evidence" value="ECO:0007669"/>
    <property type="project" value="UniProtKB-KW"/>
</dbReference>
<dbReference type="PANTHER" id="PTHR46223">
    <property type="entry name" value="HISTONE-LYSINE N-METHYLTRANSFERASE SUV39H"/>
    <property type="match status" value="1"/>
</dbReference>
<keyword evidence="10" id="KW-1185">Reference proteome</keyword>
<evidence type="ECO:0000313" key="10">
    <source>
        <dbReference type="Proteomes" id="UP000050741"/>
    </source>
</evidence>
<sequence length="597" mass="69141">MYIAYSEKMQFGLYAADQIDRGEMIGEYLGEVFLDEEKIPSTEYTFMVPLYDDNDDSDDDKTDYALIDSSRFGNHSSMANHNCSPSAEAIYFYVPNSDGTKMHPTIGLFAKKEIQAGEEITIHYGMDYWKDKNFHCECGSRLCFERKKLLNGSETSTQKREKLLTDLMMETKRITTTSNSGGMNIRKSSEGNQSNPPSFIQESAQMCADDDNTNIDSDTAWSSSVWAEIENGASEKRKAKMKHRLDIDDGKKQKMNTFKAHNTVKSKAKAKMKQSMEIDDKSKTTKMFIFNPTTYDLMSDVRHIFWTSMAPFDIGTEQTNAFVKYHIIEKVEVQTEILFGQRMFNMKKEAKNDFERDYAQVLFFYMCLFRRLIGLFEMPYSDVEIGMEERELEILIKKYTTKFGEEFANYIVKIEPQWKSKCDFISTLEKTDKTIECMDLAIFGIEIIIGPLIGQQIFVENEIGKFGKNSFTKLDEISKLDLVALLLAKNEANIVQLWFESAETAKEQPYFRDRLSIAPRIHSIINRAILEHRGGHEKVNLILNAKMYKRIFDYLNKYFKLSVDELLGKQERPLFVWNSLQKFIEICIKQLEELLGP</sequence>
<dbReference type="WBParaSite" id="GPLIN_001062000">
    <property type="protein sequence ID" value="GPLIN_001062000"/>
    <property type="gene ID" value="GPLIN_001062000"/>
</dbReference>
<dbReference type="SMART" id="SM00317">
    <property type="entry name" value="SET"/>
    <property type="match status" value="1"/>
</dbReference>
<dbReference type="GO" id="GO:0005694">
    <property type="term" value="C:chromosome"/>
    <property type="evidence" value="ECO:0007669"/>
    <property type="project" value="UniProtKB-SubCell"/>
</dbReference>
<keyword evidence="7" id="KW-0862">Zinc</keyword>
<evidence type="ECO:0000259" key="9">
    <source>
        <dbReference type="PROSITE" id="PS50280"/>
    </source>
</evidence>
<dbReference type="PROSITE" id="PS50280">
    <property type="entry name" value="SET"/>
    <property type="match status" value="1"/>
</dbReference>
<keyword evidence="6" id="KW-0479">Metal-binding</keyword>
<reference evidence="10" key="2">
    <citation type="submission" date="2014-05" db="EMBL/GenBank/DDBJ databases">
        <title>The genome and life-stage specific transcriptomes of Globodera pallida elucidate key aspects of plant parasitism by a cyst nematode.</title>
        <authorList>
            <person name="Cotton J.A."/>
            <person name="Lilley C.J."/>
            <person name="Jones L.M."/>
            <person name="Kikuchi T."/>
            <person name="Reid A.J."/>
            <person name="Thorpe P."/>
            <person name="Tsai I.J."/>
            <person name="Beasley H."/>
            <person name="Blok V."/>
            <person name="Cock P.J.A."/>
            <person name="Van den Akker S.E."/>
            <person name="Holroyd N."/>
            <person name="Hunt M."/>
            <person name="Mantelin S."/>
            <person name="Naghra H."/>
            <person name="Pain A."/>
            <person name="Palomares-Rius J.E."/>
            <person name="Zarowiecki M."/>
            <person name="Berriman M."/>
            <person name="Jones J.T."/>
            <person name="Urwin P.E."/>
        </authorList>
    </citation>
    <scope>NUCLEOTIDE SEQUENCE [LARGE SCALE GENOMIC DNA]</scope>
    <source>
        <strain evidence="10">Lindley</strain>
    </source>
</reference>
<feature type="domain" description="SET" evidence="9">
    <location>
        <begin position="1"/>
        <end position="125"/>
    </location>
</feature>
<evidence type="ECO:0000256" key="3">
    <source>
        <dbReference type="ARBA" id="ARBA00022603"/>
    </source>
</evidence>
<dbReference type="GO" id="GO:0008168">
    <property type="term" value="F:methyltransferase activity"/>
    <property type="evidence" value="ECO:0007669"/>
    <property type="project" value="UniProtKB-KW"/>
</dbReference>
<dbReference type="AlphaFoldDB" id="A0A183CCL9"/>
<evidence type="ECO:0000256" key="5">
    <source>
        <dbReference type="ARBA" id="ARBA00022691"/>
    </source>
</evidence>
<proteinExistence type="predicted"/>